<dbReference type="EMBL" id="UINC01177830">
    <property type="protein sequence ID" value="SVD85672.1"/>
    <property type="molecule type" value="Genomic_DNA"/>
</dbReference>
<accession>A0A382YQX3</accession>
<dbReference type="AlphaFoldDB" id="A0A382YQX3"/>
<feature type="transmembrane region" description="Helical" evidence="1">
    <location>
        <begin position="55"/>
        <end position="73"/>
    </location>
</feature>
<name>A0A382YQX3_9ZZZZ</name>
<gene>
    <name evidence="2" type="ORF">METZ01_LOCUS438526</name>
</gene>
<keyword evidence="1" id="KW-0812">Transmembrane</keyword>
<proteinExistence type="predicted"/>
<reference evidence="2" key="1">
    <citation type="submission" date="2018-05" db="EMBL/GenBank/DDBJ databases">
        <authorList>
            <person name="Lanie J.A."/>
            <person name="Ng W.-L."/>
            <person name="Kazmierczak K.M."/>
            <person name="Andrzejewski T.M."/>
            <person name="Davidsen T.M."/>
            <person name="Wayne K.J."/>
            <person name="Tettelin H."/>
            <person name="Glass J.I."/>
            <person name="Rusch D."/>
            <person name="Podicherti R."/>
            <person name="Tsui H.-C.T."/>
            <person name="Winkler M.E."/>
        </authorList>
    </citation>
    <scope>NUCLEOTIDE SEQUENCE</scope>
</reference>
<protein>
    <submittedName>
        <fullName evidence="2">Uncharacterized protein</fullName>
    </submittedName>
</protein>
<feature type="transmembrane region" description="Helical" evidence="1">
    <location>
        <begin position="21"/>
        <end position="43"/>
    </location>
</feature>
<keyword evidence="1" id="KW-0472">Membrane</keyword>
<evidence type="ECO:0000256" key="1">
    <source>
        <dbReference type="SAM" id="Phobius"/>
    </source>
</evidence>
<keyword evidence="1" id="KW-1133">Transmembrane helix</keyword>
<sequence length="136" mass="14762">MATWNTAQDELHIDADKGGGGCVVIFFVFIGLALMAGSIIFLASKYPDIHFDSSARFALVAAMMGSVAILAGLSSRSMNYNSTVVINTRREEISFSRGEQDDNVIFGLGDIAYARLLKVFKRRQGANQSTSTQRSS</sequence>
<evidence type="ECO:0000313" key="2">
    <source>
        <dbReference type="EMBL" id="SVD85672.1"/>
    </source>
</evidence>
<organism evidence="2">
    <name type="scientific">marine metagenome</name>
    <dbReference type="NCBI Taxonomy" id="408172"/>
    <lineage>
        <taxon>unclassified sequences</taxon>
        <taxon>metagenomes</taxon>
        <taxon>ecological metagenomes</taxon>
    </lineage>
</organism>